<name>A0A914S1K9_PAREQ</name>
<keyword evidence="1" id="KW-0472">Membrane</keyword>
<dbReference type="Proteomes" id="UP000887564">
    <property type="component" value="Unplaced"/>
</dbReference>
<keyword evidence="1" id="KW-0812">Transmembrane</keyword>
<feature type="transmembrane region" description="Helical" evidence="1">
    <location>
        <begin position="12"/>
        <end position="36"/>
    </location>
</feature>
<evidence type="ECO:0000313" key="3">
    <source>
        <dbReference type="WBParaSite" id="PEQ_0001102901-mRNA-1"/>
    </source>
</evidence>
<dbReference type="AlphaFoldDB" id="A0A914S1K9"/>
<protein>
    <submittedName>
        <fullName evidence="3">Uncharacterized protein</fullName>
    </submittedName>
</protein>
<reference evidence="3" key="1">
    <citation type="submission" date="2022-11" db="UniProtKB">
        <authorList>
            <consortium name="WormBaseParasite"/>
        </authorList>
    </citation>
    <scope>IDENTIFICATION</scope>
</reference>
<accession>A0A914S1K9</accession>
<keyword evidence="1" id="KW-1133">Transmembrane helix</keyword>
<evidence type="ECO:0000313" key="2">
    <source>
        <dbReference type="Proteomes" id="UP000887564"/>
    </source>
</evidence>
<dbReference type="PROSITE" id="PS51257">
    <property type="entry name" value="PROKAR_LIPOPROTEIN"/>
    <property type="match status" value="1"/>
</dbReference>
<keyword evidence="2" id="KW-1185">Reference proteome</keyword>
<proteinExistence type="predicted"/>
<evidence type="ECO:0000256" key="1">
    <source>
        <dbReference type="SAM" id="Phobius"/>
    </source>
</evidence>
<dbReference type="WBParaSite" id="PEQ_0001102901-mRNA-1">
    <property type="protein sequence ID" value="PEQ_0001102901-mRNA-1"/>
    <property type="gene ID" value="PEQ_0001102901"/>
</dbReference>
<sequence>MKNSSNTNHEPLLLFMLLLLLQLLSGSCWLLPWILLPKRLKICGIELRERRRIIAGQPLKIVE</sequence>
<organism evidence="2 3">
    <name type="scientific">Parascaris equorum</name>
    <name type="common">Equine roundworm</name>
    <dbReference type="NCBI Taxonomy" id="6256"/>
    <lineage>
        <taxon>Eukaryota</taxon>
        <taxon>Metazoa</taxon>
        <taxon>Ecdysozoa</taxon>
        <taxon>Nematoda</taxon>
        <taxon>Chromadorea</taxon>
        <taxon>Rhabditida</taxon>
        <taxon>Spirurina</taxon>
        <taxon>Ascaridomorpha</taxon>
        <taxon>Ascaridoidea</taxon>
        <taxon>Ascarididae</taxon>
        <taxon>Parascaris</taxon>
    </lineage>
</organism>